<dbReference type="Proteomes" id="UP000828390">
    <property type="component" value="Unassembled WGS sequence"/>
</dbReference>
<proteinExistence type="predicted"/>
<dbReference type="AlphaFoldDB" id="A0A9D4DJR2"/>
<reference evidence="2" key="2">
    <citation type="submission" date="2020-11" db="EMBL/GenBank/DDBJ databases">
        <authorList>
            <person name="McCartney M.A."/>
            <person name="Auch B."/>
            <person name="Kono T."/>
            <person name="Mallez S."/>
            <person name="Becker A."/>
            <person name="Gohl D.M."/>
            <person name="Silverstein K.A.T."/>
            <person name="Koren S."/>
            <person name="Bechman K.B."/>
            <person name="Herman A."/>
            <person name="Abrahante J.E."/>
            <person name="Garbe J."/>
        </authorList>
    </citation>
    <scope>NUCLEOTIDE SEQUENCE</scope>
    <source>
        <strain evidence="2">Duluth1</strain>
        <tissue evidence="2">Whole animal</tissue>
    </source>
</reference>
<name>A0A9D4DJR2_DREPO</name>
<organism evidence="2 3">
    <name type="scientific">Dreissena polymorpha</name>
    <name type="common">Zebra mussel</name>
    <name type="synonym">Mytilus polymorpha</name>
    <dbReference type="NCBI Taxonomy" id="45954"/>
    <lineage>
        <taxon>Eukaryota</taxon>
        <taxon>Metazoa</taxon>
        <taxon>Spiralia</taxon>
        <taxon>Lophotrochozoa</taxon>
        <taxon>Mollusca</taxon>
        <taxon>Bivalvia</taxon>
        <taxon>Autobranchia</taxon>
        <taxon>Heteroconchia</taxon>
        <taxon>Euheterodonta</taxon>
        <taxon>Imparidentia</taxon>
        <taxon>Neoheterodontei</taxon>
        <taxon>Myida</taxon>
        <taxon>Dreissenoidea</taxon>
        <taxon>Dreissenidae</taxon>
        <taxon>Dreissena</taxon>
    </lineage>
</organism>
<evidence type="ECO:0000256" key="1">
    <source>
        <dbReference type="SAM" id="MobiDB-lite"/>
    </source>
</evidence>
<comment type="caution">
    <text evidence="2">The sequence shown here is derived from an EMBL/GenBank/DDBJ whole genome shotgun (WGS) entry which is preliminary data.</text>
</comment>
<evidence type="ECO:0000313" key="3">
    <source>
        <dbReference type="Proteomes" id="UP000828390"/>
    </source>
</evidence>
<gene>
    <name evidence="2" type="ORF">DPMN_185081</name>
</gene>
<protein>
    <submittedName>
        <fullName evidence="2">Uncharacterized protein</fullName>
    </submittedName>
</protein>
<accession>A0A9D4DJR2</accession>
<keyword evidence="3" id="KW-1185">Reference proteome</keyword>
<feature type="compositionally biased region" description="Basic and acidic residues" evidence="1">
    <location>
        <begin position="1"/>
        <end position="15"/>
    </location>
</feature>
<reference evidence="2" key="1">
    <citation type="journal article" date="2019" name="bioRxiv">
        <title>The Genome of the Zebra Mussel, Dreissena polymorpha: A Resource for Invasive Species Research.</title>
        <authorList>
            <person name="McCartney M.A."/>
            <person name="Auch B."/>
            <person name="Kono T."/>
            <person name="Mallez S."/>
            <person name="Zhang Y."/>
            <person name="Obille A."/>
            <person name="Becker A."/>
            <person name="Abrahante J.E."/>
            <person name="Garbe J."/>
            <person name="Badalamenti J.P."/>
            <person name="Herman A."/>
            <person name="Mangelson H."/>
            <person name="Liachko I."/>
            <person name="Sullivan S."/>
            <person name="Sone E.D."/>
            <person name="Koren S."/>
            <person name="Silverstein K.A.T."/>
            <person name="Beckman K.B."/>
            <person name="Gohl D.M."/>
        </authorList>
    </citation>
    <scope>NUCLEOTIDE SEQUENCE</scope>
    <source>
        <strain evidence="2">Duluth1</strain>
        <tissue evidence="2">Whole animal</tissue>
    </source>
</reference>
<feature type="region of interest" description="Disordered" evidence="1">
    <location>
        <begin position="1"/>
        <end position="23"/>
    </location>
</feature>
<evidence type="ECO:0000313" key="2">
    <source>
        <dbReference type="EMBL" id="KAH3750554.1"/>
    </source>
</evidence>
<dbReference type="EMBL" id="JAIWYP010000010">
    <property type="protein sequence ID" value="KAH3750554.1"/>
    <property type="molecule type" value="Genomic_DNA"/>
</dbReference>
<sequence>MTPEDGRQRMTRRDATAGYDNTTGFLRKRRASNKIMNIKGAYATRLLRHMQEIS</sequence>